<gene>
    <name evidence="1" type="ORF">FWK35_00007603</name>
</gene>
<protein>
    <submittedName>
        <fullName evidence="1">Uncharacterized protein</fullName>
    </submittedName>
</protein>
<reference evidence="1 2" key="1">
    <citation type="submission" date="2019-08" db="EMBL/GenBank/DDBJ databases">
        <title>Whole genome of Aphis craccivora.</title>
        <authorList>
            <person name="Voronova N.V."/>
            <person name="Shulinski R.S."/>
            <person name="Bandarenka Y.V."/>
            <person name="Zhorov D.G."/>
            <person name="Warner D."/>
        </authorList>
    </citation>
    <scope>NUCLEOTIDE SEQUENCE [LARGE SCALE GENOMIC DNA]</scope>
    <source>
        <strain evidence="1">180601</strain>
        <tissue evidence="1">Whole Body</tissue>
    </source>
</reference>
<organism evidence="1 2">
    <name type="scientific">Aphis craccivora</name>
    <name type="common">Cowpea aphid</name>
    <dbReference type="NCBI Taxonomy" id="307492"/>
    <lineage>
        <taxon>Eukaryota</taxon>
        <taxon>Metazoa</taxon>
        <taxon>Ecdysozoa</taxon>
        <taxon>Arthropoda</taxon>
        <taxon>Hexapoda</taxon>
        <taxon>Insecta</taxon>
        <taxon>Pterygota</taxon>
        <taxon>Neoptera</taxon>
        <taxon>Paraneoptera</taxon>
        <taxon>Hemiptera</taxon>
        <taxon>Sternorrhyncha</taxon>
        <taxon>Aphidomorpha</taxon>
        <taxon>Aphidoidea</taxon>
        <taxon>Aphididae</taxon>
        <taxon>Aphidini</taxon>
        <taxon>Aphis</taxon>
        <taxon>Aphis</taxon>
    </lineage>
</organism>
<keyword evidence="2" id="KW-1185">Reference proteome</keyword>
<evidence type="ECO:0000313" key="2">
    <source>
        <dbReference type="Proteomes" id="UP000478052"/>
    </source>
</evidence>
<proteinExistence type="predicted"/>
<dbReference type="Proteomes" id="UP000478052">
    <property type="component" value="Unassembled WGS sequence"/>
</dbReference>
<dbReference type="OrthoDB" id="6614092at2759"/>
<sequence>MGSVFEEKFGSTSWPNIQLFKLFQDNCSKTDTVKFIPEVENDYVSLILCHDVQQRVLDFALTHSKEKQFREDYRELLELSLIFLGGIPHRGVSFRVPGASHHARWMSKAIYCLKIYIFRKQFHMTKTQENACRDTCIFIISVYIEKWFRSYVAIEAPYQDILFIQCLINYENIDKQISNVAMKKCCGHLWYLNPEAAAFSFSDSNIPLPMKIKMVDSLKIEDGNENIIKRYITPMNNLTLLKISQISDFINSSSMKFFERFNIAIDFLNQNPEEWYKNVNYQKSMSVLNQVKVVNDATERGVKLITDFNDKITKDEEQKQFLMQTVYDYRHKYPDTKRSALSKHI</sequence>
<evidence type="ECO:0000313" key="1">
    <source>
        <dbReference type="EMBL" id="KAF0761428.1"/>
    </source>
</evidence>
<dbReference type="EMBL" id="VUJU01002393">
    <property type="protein sequence ID" value="KAF0761428.1"/>
    <property type="molecule type" value="Genomic_DNA"/>
</dbReference>
<name>A0A6G0YU36_APHCR</name>
<accession>A0A6G0YU36</accession>
<comment type="caution">
    <text evidence="1">The sequence shown here is derived from an EMBL/GenBank/DDBJ whole genome shotgun (WGS) entry which is preliminary data.</text>
</comment>
<dbReference type="PANTHER" id="PTHR46113:SF1">
    <property type="entry name" value="PEPTIDASE M17 LEUCYL AMINOPEPTIDASE N-TERMINAL DOMAIN-CONTAINING PROTEIN"/>
    <property type="match status" value="1"/>
</dbReference>
<dbReference type="AlphaFoldDB" id="A0A6G0YU36"/>
<dbReference type="PANTHER" id="PTHR46113">
    <property type="entry name" value="SNAC DOMAIN-CONTAINING PROTEIN"/>
    <property type="match status" value="1"/>
</dbReference>